<keyword evidence="1" id="KW-0677">Repeat</keyword>
<feature type="compositionally biased region" description="Polar residues" evidence="5">
    <location>
        <begin position="181"/>
        <end position="207"/>
    </location>
</feature>
<feature type="compositionally biased region" description="Low complexity" evidence="5">
    <location>
        <begin position="249"/>
        <end position="260"/>
    </location>
</feature>
<dbReference type="PANTHER" id="PTHR46423">
    <property type="entry name" value="RNA POLYMERASE II-ASSOCIATED PROTEIN 3"/>
    <property type="match status" value="1"/>
</dbReference>
<dbReference type="InterPro" id="IPR025986">
    <property type="entry name" value="RPAP3-like_C"/>
</dbReference>
<feature type="compositionally biased region" description="Polar residues" evidence="5">
    <location>
        <begin position="220"/>
        <end position="248"/>
    </location>
</feature>
<evidence type="ECO:0000313" key="7">
    <source>
        <dbReference type="EMBL" id="CEL62688.1"/>
    </source>
</evidence>
<dbReference type="PANTHER" id="PTHR46423:SF1">
    <property type="entry name" value="RNA POLYMERASE II-ASSOCIATED PROTEIN 3"/>
    <property type="match status" value="1"/>
</dbReference>
<dbReference type="Pfam" id="PF13432">
    <property type="entry name" value="TPR_16"/>
    <property type="match status" value="1"/>
</dbReference>
<feature type="domain" description="RNA-polymerase II-associated protein 3-like C-terminal" evidence="6">
    <location>
        <begin position="309"/>
        <end position="399"/>
    </location>
</feature>
<evidence type="ECO:0000256" key="2">
    <source>
        <dbReference type="ARBA" id="ARBA00022803"/>
    </source>
</evidence>
<dbReference type="InterPro" id="IPR051966">
    <property type="entry name" value="RPAP3"/>
</dbReference>
<keyword evidence="2" id="KW-0802">TPR repeat</keyword>
<evidence type="ECO:0000259" key="6">
    <source>
        <dbReference type="Pfam" id="PF13877"/>
    </source>
</evidence>
<feature type="compositionally biased region" description="Basic and acidic residues" evidence="5">
    <location>
        <begin position="165"/>
        <end position="174"/>
    </location>
</feature>
<dbReference type="Pfam" id="PF13877">
    <property type="entry name" value="RPAP3_C"/>
    <property type="match status" value="1"/>
</dbReference>
<evidence type="ECO:0000256" key="1">
    <source>
        <dbReference type="ARBA" id="ARBA00022737"/>
    </source>
</evidence>
<accession>A0A0B7G2H7</accession>
<dbReference type="InterPro" id="IPR019734">
    <property type="entry name" value="TPR_rpt"/>
</dbReference>
<dbReference type="OrthoDB" id="629492at2759"/>
<evidence type="ECO:0000256" key="4">
    <source>
        <dbReference type="ARBA" id="ARBA00040133"/>
    </source>
</evidence>
<dbReference type="SUPFAM" id="SSF48452">
    <property type="entry name" value="TPR-like"/>
    <property type="match status" value="1"/>
</dbReference>
<dbReference type="Proteomes" id="UP000059188">
    <property type="component" value="Unassembled WGS sequence"/>
</dbReference>
<protein>
    <recommendedName>
        <fullName evidence="4">RNA polymerase II-associated protein 3</fullName>
    </recommendedName>
</protein>
<proteinExistence type="inferred from homology"/>
<sequence length="427" mass="44955">MAAAEHKEKGNAAFKAGDYPTAIGHYTSAILADGTDPTFPLNRAAAYLKLNKNEDAERDCTSVLKLQAKNVKALFRRAQARVALGKLQDARADLVAAAKAEPGNAAVRTEFTNVEGLISEAAKKAKSAKATPISVPVHAPTASEPSGTPYRRRVPIAIVDDDATEKEPREETPKPKVTPTGSTAPLKSILKNVSPSPPDHQSTSQPATFPVTPKADSFLTPVSTRTLSSSEVPSQKTPTPSLVPSNHNPTRPSPASSAKPATPPPSTTTSAPAPEPTPTASVSLASKSTDDLSPTFPLQPDSTPPALLGFLQKWSNTRTDADRASILFAIPPSSIPSLFGPTLESPLLGTILSVLSWALGSSPNLPTADIPQRTLAYMTALAQVPRFSTLVLFLDAAEKKSANDVWDGLEKSGVEADLANEKKKWGC</sequence>
<feature type="region of interest" description="Disordered" evidence="5">
    <location>
        <begin position="128"/>
        <end position="304"/>
    </location>
</feature>
<comment type="similarity">
    <text evidence="3">Belongs to the RPAP3 family.</text>
</comment>
<reference evidence="7 8" key="1">
    <citation type="submission" date="2014-11" db="EMBL/GenBank/DDBJ databases">
        <authorList>
            <person name="Wibberg Daniel"/>
        </authorList>
    </citation>
    <scope>NUCLEOTIDE SEQUENCE [LARGE SCALE GENOMIC DNA]</scope>
    <source>
        <strain evidence="7">Rhizoctonia solani AG1-IB 7/3/14</strain>
    </source>
</reference>
<evidence type="ECO:0000256" key="3">
    <source>
        <dbReference type="ARBA" id="ARBA00038275"/>
    </source>
</evidence>
<name>A0A0B7G2H7_THACB</name>
<gene>
    <name evidence="7" type="ORF">RSOLAG1IB_05044</name>
</gene>
<dbReference type="AlphaFoldDB" id="A0A0B7G2H7"/>
<dbReference type="SMART" id="SM00028">
    <property type="entry name" value="TPR"/>
    <property type="match status" value="3"/>
</dbReference>
<dbReference type="STRING" id="1108050.A0A0B7G2H7"/>
<evidence type="ECO:0000313" key="8">
    <source>
        <dbReference type="Proteomes" id="UP000059188"/>
    </source>
</evidence>
<dbReference type="InterPro" id="IPR011990">
    <property type="entry name" value="TPR-like_helical_dom_sf"/>
</dbReference>
<evidence type="ECO:0000256" key="5">
    <source>
        <dbReference type="SAM" id="MobiDB-lite"/>
    </source>
</evidence>
<organism evidence="7 8">
    <name type="scientific">Thanatephorus cucumeris (strain AG1-IB / isolate 7/3/14)</name>
    <name type="common">Lettuce bottom rot fungus</name>
    <name type="synonym">Rhizoctonia solani</name>
    <dbReference type="NCBI Taxonomy" id="1108050"/>
    <lineage>
        <taxon>Eukaryota</taxon>
        <taxon>Fungi</taxon>
        <taxon>Dikarya</taxon>
        <taxon>Basidiomycota</taxon>
        <taxon>Agaricomycotina</taxon>
        <taxon>Agaricomycetes</taxon>
        <taxon>Cantharellales</taxon>
        <taxon>Ceratobasidiaceae</taxon>
        <taxon>Rhizoctonia</taxon>
        <taxon>Rhizoctonia solani AG-1</taxon>
    </lineage>
</organism>
<dbReference type="Gene3D" id="1.25.40.10">
    <property type="entry name" value="Tetratricopeptide repeat domain"/>
    <property type="match status" value="1"/>
</dbReference>
<keyword evidence="8" id="KW-1185">Reference proteome</keyword>
<dbReference type="GO" id="GO:0101031">
    <property type="term" value="C:protein folding chaperone complex"/>
    <property type="evidence" value="ECO:0007669"/>
    <property type="project" value="TreeGrafter"/>
</dbReference>
<dbReference type="EMBL" id="LN679106">
    <property type="protein sequence ID" value="CEL62688.1"/>
    <property type="molecule type" value="Genomic_DNA"/>
</dbReference>